<dbReference type="EMBL" id="LLXX01000038">
    <property type="protein sequence ID" value="KRR11541.1"/>
    <property type="molecule type" value="Genomic_DNA"/>
</dbReference>
<keyword evidence="3" id="KW-1185">Reference proteome</keyword>
<keyword evidence="1" id="KW-0472">Membrane</keyword>
<name>A0A0R3M0V7_9BRAD</name>
<keyword evidence="1" id="KW-1133">Transmembrane helix</keyword>
<comment type="caution">
    <text evidence="2">The sequence shown here is derived from an EMBL/GenBank/DDBJ whole genome shotgun (WGS) entry which is preliminary data.</text>
</comment>
<feature type="transmembrane region" description="Helical" evidence="1">
    <location>
        <begin position="33"/>
        <end position="50"/>
    </location>
</feature>
<accession>A0A0R3M0V7</accession>
<evidence type="ECO:0000313" key="3">
    <source>
        <dbReference type="Proteomes" id="UP000051913"/>
    </source>
</evidence>
<sequence>MTKRALTPEHAERLRLATARSVLDHLRVAGVNVPANILAAGLMAVVVRIVRENISAKHQSAVIARCRASLDAAEAARGKR</sequence>
<keyword evidence="1" id="KW-0812">Transmembrane</keyword>
<evidence type="ECO:0000313" key="2">
    <source>
        <dbReference type="EMBL" id="KRR11541.1"/>
    </source>
</evidence>
<evidence type="ECO:0000256" key="1">
    <source>
        <dbReference type="SAM" id="Phobius"/>
    </source>
</evidence>
<organism evidence="2 3">
    <name type="scientific">Bradyrhizobium valentinum</name>
    <dbReference type="NCBI Taxonomy" id="1518501"/>
    <lineage>
        <taxon>Bacteria</taxon>
        <taxon>Pseudomonadati</taxon>
        <taxon>Pseudomonadota</taxon>
        <taxon>Alphaproteobacteria</taxon>
        <taxon>Hyphomicrobiales</taxon>
        <taxon>Nitrobacteraceae</taxon>
        <taxon>Bradyrhizobium</taxon>
    </lineage>
</organism>
<reference evidence="2 3" key="1">
    <citation type="submission" date="2014-03" db="EMBL/GenBank/DDBJ databases">
        <title>Bradyrhizobium valentinum sp. nov., isolated from effective nodules of Lupinus mariae-josephae, a lupine endemic of basic-lime soils in Eastern Spain.</title>
        <authorList>
            <person name="Duran D."/>
            <person name="Rey L."/>
            <person name="Navarro A."/>
            <person name="Busquets A."/>
            <person name="Imperial J."/>
            <person name="Ruiz-Argueso T."/>
        </authorList>
    </citation>
    <scope>NUCLEOTIDE SEQUENCE [LARGE SCALE GENOMIC DNA]</scope>
    <source>
        <strain evidence="2 3">LmjM3</strain>
    </source>
</reference>
<dbReference type="AlphaFoldDB" id="A0A0R3M0V7"/>
<protein>
    <submittedName>
        <fullName evidence="2">Uncharacterized protein</fullName>
    </submittedName>
</protein>
<dbReference type="Proteomes" id="UP000051913">
    <property type="component" value="Unassembled WGS sequence"/>
</dbReference>
<dbReference type="RefSeq" id="WP_057849572.1">
    <property type="nucleotide sequence ID" value="NZ_LLXX01000038.1"/>
</dbReference>
<proteinExistence type="predicted"/>
<gene>
    <name evidence="2" type="ORF">CP49_18065</name>
</gene>